<sequence length="257" mass="27811">MHGEGGVAENWCDVMTGLARHYRAIAVDLPGNGESDPTACPSPDATAAFLWRFLDTIGIGSAALIGHSFGGAVAVHMALRHPARVPRLVLVGSIGMGRAIHPGQVLQASTPLGELSLLAPAIPLGPELLVTWLSLVGTDRPWRLPPTWWGPQTRAASSPEALAAALRVQRCLLGPFGQRRLLLDDLRNLTVPTLVVWGVRDRVLPYRQALRAFRHLPDARLALFPHSGHLLPVESPDRLLDVVVPFLHAAPRRGRRP</sequence>
<keyword evidence="2" id="KW-0378">Hydrolase</keyword>
<dbReference type="PANTHER" id="PTHR43798">
    <property type="entry name" value="MONOACYLGLYCEROL LIPASE"/>
    <property type="match status" value="1"/>
</dbReference>
<feature type="domain" description="AB hydrolase-1" evidence="1">
    <location>
        <begin position="2"/>
        <end position="97"/>
    </location>
</feature>
<comment type="caution">
    <text evidence="2">The sequence shown here is derived from an EMBL/GenBank/DDBJ whole genome shotgun (WGS) entry which is preliminary data.</text>
</comment>
<dbReference type="PANTHER" id="PTHR43798:SF33">
    <property type="entry name" value="HYDROLASE, PUTATIVE (AFU_ORTHOLOGUE AFUA_2G14860)-RELATED"/>
    <property type="match status" value="1"/>
</dbReference>
<dbReference type="InterPro" id="IPR000639">
    <property type="entry name" value="Epox_hydrolase-like"/>
</dbReference>
<dbReference type="PRINTS" id="PR00111">
    <property type="entry name" value="ABHYDROLASE"/>
</dbReference>
<name>A0ABU3QK38_9ACTN</name>
<dbReference type="InterPro" id="IPR029058">
    <property type="entry name" value="AB_hydrolase_fold"/>
</dbReference>
<evidence type="ECO:0000259" key="1">
    <source>
        <dbReference type="Pfam" id="PF00561"/>
    </source>
</evidence>
<dbReference type="GO" id="GO:0016787">
    <property type="term" value="F:hydrolase activity"/>
    <property type="evidence" value="ECO:0007669"/>
    <property type="project" value="UniProtKB-KW"/>
</dbReference>
<dbReference type="Gene3D" id="3.40.50.1820">
    <property type="entry name" value="alpha/beta hydrolase"/>
    <property type="match status" value="1"/>
</dbReference>
<evidence type="ECO:0000313" key="2">
    <source>
        <dbReference type="EMBL" id="MDT9683127.1"/>
    </source>
</evidence>
<reference evidence="2 3" key="1">
    <citation type="submission" date="2023-09" db="EMBL/GenBank/DDBJ databases">
        <title>Streptomyces sp. nov.: A antagonism against Alternaria gaisen Producing Streptochlin, Isolated from Tamarix root soil.</title>
        <authorList>
            <person name="Chen Y."/>
        </authorList>
    </citation>
    <scope>NUCLEOTIDE SEQUENCE [LARGE SCALE GENOMIC DNA]</scope>
    <source>
        <strain evidence="2 3">TRM76323</strain>
    </source>
</reference>
<dbReference type="InterPro" id="IPR050266">
    <property type="entry name" value="AB_hydrolase_sf"/>
</dbReference>
<dbReference type="Proteomes" id="UP001250181">
    <property type="component" value="Unassembled WGS sequence"/>
</dbReference>
<dbReference type="EMBL" id="JAWCTQ010000014">
    <property type="protein sequence ID" value="MDT9683127.1"/>
    <property type="molecule type" value="Genomic_DNA"/>
</dbReference>
<dbReference type="PRINTS" id="PR00412">
    <property type="entry name" value="EPOXHYDRLASE"/>
</dbReference>
<dbReference type="SUPFAM" id="SSF53474">
    <property type="entry name" value="alpha/beta-Hydrolases"/>
    <property type="match status" value="1"/>
</dbReference>
<accession>A0ABU3QK38</accession>
<proteinExistence type="predicted"/>
<evidence type="ECO:0000313" key="3">
    <source>
        <dbReference type="Proteomes" id="UP001250181"/>
    </source>
</evidence>
<gene>
    <name evidence="2" type="ORF">RND61_13745</name>
</gene>
<protein>
    <submittedName>
        <fullName evidence="2">Alpha/beta fold hydrolase</fullName>
    </submittedName>
</protein>
<dbReference type="InterPro" id="IPR000073">
    <property type="entry name" value="AB_hydrolase_1"/>
</dbReference>
<dbReference type="Pfam" id="PF00561">
    <property type="entry name" value="Abhydrolase_1"/>
    <property type="match status" value="1"/>
</dbReference>
<keyword evidence="3" id="KW-1185">Reference proteome</keyword>
<dbReference type="RefSeq" id="WP_315878204.1">
    <property type="nucleotide sequence ID" value="NZ_JAWCTQ010000014.1"/>
</dbReference>
<organism evidence="2 3">
    <name type="scientific">Streptomyces tamarix</name>
    <dbReference type="NCBI Taxonomy" id="3078565"/>
    <lineage>
        <taxon>Bacteria</taxon>
        <taxon>Bacillati</taxon>
        <taxon>Actinomycetota</taxon>
        <taxon>Actinomycetes</taxon>
        <taxon>Kitasatosporales</taxon>
        <taxon>Streptomycetaceae</taxon>
        <taxon>Streptomyces</taxon>
    </lineage>
</organism>